<dbReference type="PaxDb" id="3635-A0A1U8ISL2"/>
<dbReference type="GO" id="GO:0030125">
    <property type="term" value="C:clathrin vesicle coat"/>
    <property type="evidence" value="ECO:0000318"/>
    <property type="project" value="GO_Central"/>
</dbReference>
<name>A0A1U8ISL2_GOSHI</name>
<dbReference type="CDD" id="cd03571">
    <property type="entry name" value="ENTH"/>
    <property type="match status" value="1"/>
</dbReference>
<dbReference type="Gene3D" id="1.25.40.90">
    <property type="match status" value="1"/>
</dbReference>
<dbReference type="InterPro" id="IPR013809">
    <property type="entry name" value="ENTH"/>
</dbReference>
<evidence type="ECO:0000256" key="4">
    <source>
        <dbReference type="ARBA" id="ARBA00023329"/>
    </source>
</evidence>
<reference evidence="7" key="2">
    <citation type="submission" date="2025-08" db="UniProtKB">
        <authorList>
            <consortium name="RefSeq"/>
        </authorList>
    </citation>
    <scope>IDENTIFICATION</scope>
</reference>
<proteinExistence type="predicted"/>
<evidence type="ECO:0000259" key="5">
    <source>
        <dbReference type="PROSITE" id="PS50942"/>
    </source>
</evidence>
<dbReference type="GO" id="GO:0006897">
    <property type="term" value="P:endocytosis"/>
    <property type="evidence" value="ECO:0000318"/>
    <property type="project" value="GO_Central"/>
</dbReference>
<dbReference type="Pfam" id="PF01417">
    <property type="entry name" value="ENTH"/>
    <property type="match status" value="1"/>
</dbReference>
<dbReference type="RefSeq" id="XP_016681060.2">
    <property type="nucleotide sequence ID" value="XM_016825571.2"/>
</dbReference>
<dbReference type="GO" id="GO:0005886">
    <property type="term" value="C:plasma membrane"/>
    <property type="evidence" value="ECO:0000318"/>
    <property type="project" value="GO_Central"/>
</dbReference>
<organism evidence="6 7">
    <name type="scientific">Gossypium hirsutum</name>
    <name type="common">Upland cotton</name>
    <name type="synonym">Gossypium mexicanum</name>
    <dbReference type="NCBI Taxonomy" id="3635"/>
    <lineage>
        <taxon>Eukaryota</taxon>
        <taxon>Viridiplantae</taxon>
        <taxon>Streptophyta</taxon>
        <taxon>Embryophyta</taxon>
        <taxon>Tracheophyta</taxon>
        <taxon>Spermatophyta</taxon>
        <taxon>Magnoliopsida</taxon>
        <taxon>eudicotyledons</taxon>
        <taxon>Gunneridae</taxon>
        <taxon>Pentapetalae</taxon>
        <taxon>rosids</taxon>
        <taxon>malvids</taxon>
        <taxon>Malvales</taxon>
        <taxon>Malvaceae</taxon>
        <taxon>Malvoideae</taxon>
        <taxon>Gossypium</taxon>
    </lineage>
</organism>
<dbReference type="GO" id="GO:0005543">
    <property type="term" value="F:phospholipid binding"/>
    <property type="evidence" value="ECO:0000318"/>
    <property type="project" value="GO_Central"/>
</dbReference>
<evidence type="ECO:0000256" key="3">
    <source>
        <dbReference type="ARBA" id="ARBA00023034"/>
    </source>
</evidence>
<dbReference type="GO" id="GO:0030276">
    <property type="term" value="F:clathrin binding"/>
    <property type="evidence" value="ECO:0000318"/>
    <property type="project" value="GO_Central"/>
</dbReference>
<dbReference type="STRING" id="3635.A0A1U8ISL2"/>
<dbReference type="GO" id="GO:0005794">
    <property type="term" value="C:Golgi apparatus"/>
    <property type="evidence" value="ECO:0007669"/>
    <property type="project" value="UniProtKB-SubCell"/>
</dbReference>
<dbReference type="PROSITE" id="PS50942">
    <property type="entry name" value="ENTH"/>
    <property type="match status" value="1"/>
</dbReference>
<evidence type="ECO:0000313" key="6">
    <source>
        <dbReference type="Proteomes" id="UP000818029"/>
    </source>
</evidence>
<dbReference type="InterPro" id="IPR008942">
    <property type="entry name" value="ENTH_VHS"/>
</dbReference>
<feature type="domain" description="ENTH" evidence="5">
    <location>
        <begin position="45"/>
        <end position="178"/>
    </location>
</feature>
<gene>
    <name evidence="7" type="primary">LOC107899818</name>
</gene>
<dbReference type="GeneID" id="107899818"/>
<dbReference type="PANTHER" id="PTHR12276:SF113">
    <property type="entry name" value="ENTH_VHS FAMILY PROTEIN"/>
    <property type="match status" value="1"/>
</dbReference>
<protein>
    <submittedName>
        <fullName evidence="7">ENTH domain-containing protein C794.11c</fullName>
    </submittedName>
</protein>
<dbReference type="KEGG" id="ghi:107899818"/>
<keyword evidence="6" id="KW-1185">Reference proteome</keyword>
<dbReference type="Proteomes" id="UP000818029">
    <property type="component" value="Chromosome D06"/>
</dbReference>
<dbReference type="PANTHER" id="PTHR12276">
    <property type="entry name" value="EPSIN/ENT-RELATED"/>
    <property type="match status" value="1"/>
</dbReference>
<dbReference type="GO" id="GO:0005768">
    <property type="term" value="C:endosome"/>
    <property type="evidence" value="ECO:0000318"/>
    <property type="project" value="GO_Central"/>
</dbReference>
<reference evidence="6" key="1">
    <citation type="journal article" date="2020" name="Nat. Genet.">
        <title>Genomic diversifications of five Gossypium allopolyploid species and their impact on cotton improvement.</title>
        <authorList>
            <person name="Chen Z.J."/>
            <person name="Sreedasyam A."/>
            <person name="Ando A."/>
            <person name="Song Q."/>
            <person name="De Santiago L.M."/>
            <person name="Hulse-Kemp A.M."/>
            <person name="Ding M."/>
            <person name="Ye W."/>
            <person name="Kirkbride R.C."/>
            <person name="Jenkins J."/>
            <person name="Plott C."/>
            <person name="Lovell J."/>
            <person name="Lin Y.M."/>
            <person name="Vaughn R."/>
            <person name="Liu B."/>
            <person name="Simpson S."/>
            <person name="Scheffler B.E."/>
            <person name="Wen L."/>
            <person name="Saski C.A."/>
            <person name="Grover C.E."/>
            <person name="Hu G."/>
            <person name="Conover J.L."/>
            <person name="Carlson J.W."/>
            <person name="Shu S."/>
            <person name="Boston L.B."/>
            <person name="Williams M."/>
            <person name="Peterson D.G."/>
            <person name="McGee K."/>
            <person name="Jones D.C."/>
            <person name="Wendel J.F."/>
            <person name="Stelly D.M."/>
            <person name="Grimwood J."/>
            <person name="Schmutz J."/>
        </authorList>
    </citation>
    <scope>NUCLEOTIDE SEQUENCE [LARGE SCALE GENOMIC DNA]</scope>
    <source>
        <strain evidence="6">cv. TM-1</strain>
    </source>
</reference>
<comment type="subcellular location">
    <subcellularLocation>
        <location evidence="1">Cytoplasmic vesicle</location>
        <location evidence="1">Clathrin-coated vesicle</location>
    </subcellularLocation>
    <subcellularLocation>
        <location evidence="2">Golgi apparatus</location>
    </subcellularLocation>
</comment>
<dbReference type="SUPFAM" id="SSF48464">
    <property type="entry name" value="ENTH/VHS domain"/>
    <property type="match status" value="1"/>
</dbReference>
<evidence type="ECO:0000313" key="7">
    <source>
        <dbReference type="RefSeq" id="XP_016681060.2"/>
    </source>
</evidence>
<keyword evidence="3" id="KW-0333">Golgi apparatus</keyword>
<keyword evidence="4" id="KW-0968">Cytoplasmic vesicle</keyword>
<sequence>MIIFLITLVQSLIFPKRKTMGSVVFHEFKRQASFFLKEQIKTVRLALTDVTPVEFLTEEATDGNMLSPNACKLAEISRAAFEVDDYWRIVKILHKRLSKFDAKNWRASYNALVLLEHLLTHGPLRVAEEFQDDEHYIKQMANFQYIDEKRFNWGLRVRKLSEKILKLLENESFLKEERSRARQLTMGIKGFGSFNNISPSKDESFNWFSNNGRFGSTLYFDQNDEEHYFWEFKEKLTPWKLEETKGTNMSLKRSKDGEYEMKMEHPFCEHEMEDVVESLLS</sequence>
<accession>A0A1U8ISL2</accession>
<evidence type="ECO:0000256" key="1">
    <source>
        <dbReference type="ARBA" id="ARBA00004132"/>
    </source>
</evidence>
<dbReference type="SMART" id="SM00273">
    <property type="entry name" value="ENTH"/>
    <property type="match status" value="1"/>
</dbReference>
<dbReference type="AlphaFoldDB" id="A0A1U8ISL2"/>
<evidence type="ECO:0000256" key="2">
    <source>
        <dbReference type="ARBA" id="ARBA00004555"/>
    </source>
</evidence>